<comment type="caution">
    <text evidence="3">The sequence shown here is derived from an EMBL/GenBank/DDBJ whole genome shotgun (WGS) entry which is preliminary data.</text>
</comment>
<evidence type="ECO:0000313" key="3">
    <source>
        <dbReference type="EMBL" id="KAJ7047744.1"/>
    </source>
</evidence>
<evidence type="ECO:0000313" key="4">
    <source>
        <dbReference type="Proteomes" id="UP001218188"/>
    </source>
</evidence>
<keyword evidence="4" id="KW-1185">Reference proteome</keyword>
<gene>
    <name evidence="3" type="ORF">C8F04DRAFT_20509</name>
</gene>
<feature type="region of interest" description="Disordered" evidence="2">
    <location>
        <begin position="130"/>
        <end position="155"/>
    </location>
</feature>
<reference evidence="3" key="1">
    <citation type="submission" date="2023-03" db="EMBL/GenBank/DDBJ databases">
        <title>Massive genome expansion in bonnet fungi (Mycena s.s.) driven by repeated elements and novel gene families across ecological guilds.</title>
        <authorList>
            <consortium name="Lawrence Berkeley National Laboratory"/>
            <person name="Harder C.B."/>
            <person name="Miyauchi S."/>
            <person name="Viragh M."/>
            <person name="Kuo A."/>
            <person name="Thoen E."/>
            <person name="Andreopoulos B."/>
            <person name="Lu D."/>
            <person name="Skrede I."/>
            <person name="Drula E."/>
            <person name="Henrissat B."/>
            <person name="Morin E."/>
            <person name="Kohler A."/>
            <person name="Barry K."/>
            <person name="LaButti K."/>
            <person name="Morin E."/>
            <person name="Salamov A."/>
            <person name="Lipzen A."/>
            <person name="Mereny Z."/>
            <person name="Hegedus B."/>
            <person name="Baldrian P."/>
            <person name="Stursova M."/>
            <person name="Weitz H."/>
            <person name="Taylor A."/>
            <person name="Grigoriev I.V."/>
            <person name="Nagy L.G."/>
            <person name="Martin F."/>
            <person name="Kauserud H."/>
        </authorList>
    </citation>
    <scope>NUCLEOTIDE SEQUENCE</scope>
    <source>
        <strain evidence="3">CBHHK200</strain>
    </source>
</reference>
<organism evidence="3 4">
    <name type="scientific">Mycena alexandri</name>
    <dbReference type="NCBI Taxonomy" id="1745969"/>
    <lineage>
        <taxon>Eukaryota</taxon>
        <taxon>Fungi</taxon>
        <taxon>Dikarya</taxon>
        <taxon>Basidiomycota</taxon>
        <taxon>Agaricomycotina</taxon>
        <taxon>Agaricomycetes</taxon>
        <taxon>Agaricomycetidae</taxon>
        <taxon>Agaricales</taxon>
        <taxon>Marasmiineae</taxon>
        <taxon>Mycenaceae</taxon>
        <taxon>Mycena</taxon>
    </lineage>
</organism>
<protein>
    <submittedName>
        <fullName evidence="3">Uncharacterized protein</fullName>
    </submittedName>
</protein>
<name>A0AAD6TJX9_9AGAR</name>
<accession>A0AAD6TJX9</accession>
<feature type="coiled-coil region" evidence="1">
    <location>
        <begin position="14"/>
        <end position="41"/>
    </location>
</feature>
<dbReference type="Proteomes" id="UP001218188">
    <property type="component" value="Unassembled WGS sequence"/>
</dbReference>
<sequence>MNTLNVPSSPAAIKKLEKQLAKEANRESKEVKRALKDVQSTEKYKAKAQKAAAKADQTIEKITKVETATLKALNKATHQHDAVVVDLRNAERDAEVKRQENDRLTAELGAKKAHAAEVLNAQLAHAEERQTQISGLKKTAGIDTPDSRLSDASAP</sequence>
<dbReference type="AlphaFoldDB" id="A0AAD6TJX9"/>
<dbReference type="EMBL" id="JARJCM010000001">
    <property type="protein sequence ID" value="KAJ7047744.1"/>
    <property type="molecule type" value="Genomic_DNA"/>
</dbReference>
<evidence type="ECO:0000256" key="1">
    <source>
        <dbReference type="SAM" id="Coils"/>
    </source>
</evidence>
<proteinExistence type="predicted"/>
<evidence type="ECO:0000256" key="2">
    <source>
        <dbReference type="SAM" id="MobiDB-lite"/>
    </source>
</evidence>
<keyword evidence="1" id="KW-0175">Coiled coil</keyword>